<dbReference type="InterPro" id="IPR005152">
    <property type="entry name" value="Lipase_secreted"/>
</dbReference>
<dbReference type="PANTHER" id="PTHR34853">
    <property type="match status" value="1"/>
</dbReference>
<dbReference type="Proteomes" id="UP000248326">
    <property type="component" value="Unassembled WGS sequence"/>
</dbReference>
<dbReference type="SUPFAM" id="SSF53474">
    <property type="entry name" value="alpha/beta-Hydrolases"/>
    <property type="match status" value="1"/>
</dbReference>
<dbReference type="Gene3D" id="3.40.50.1820">
    <property type="entry name" value="alpha/beta hydrolase"/>
    <property type="match status" value="2"/>
</dbReference>
<organism evidence="1 2">
    <name type="scientific">Deinococcus yavapaiensis KR-236</name>
    <dbReference type="NCBI Taxonomy" id="694435"/>
    <lineage>
        <taxon>Bacteria</taxon>
        <taxon>Thermotogati</taxon>
        <taxon>Deinococcota</taxon>
        <taxon>Deinococci</taxon>
        <taxon>Deinococcales</taxon>
        <taxon>Deinococcaceae</taxon>
        <taxon>Deinococcus</taxon>
    </lineage>
</organism>
<keyword evidence="2" id="KW-1185">Reference proteome</keyword>
<evidence type="ECO:0000313" key="2">
    <source>
        <dbReference type="Proteomes" id="UP000248326"/>
    </source>
</evidence>
<dbReference type="InterPro" id="IPR029058">
    <property type="entry name" value="AB_hydrolase_fold"/>
</dbReference>
<proteinExistence type="predicted"/>
<dbReference type="GO" id="GO:0016042">
    <property type="term" value="P:lipid catabolic process"/>
    <property type="evidence" value="ECO:0007669"/>
    <property type="project" value="InterPro"/>
</dbReference>
<protein>
    <submittedName>
        <fullName evidence="1">Secretory lipase</fullName>
    </submittedName>
</protein>
<reference evidence="1 2" key="1">
    <citation type="submission" date="2018-06" db="EMBL/GenBank/DDBJ databases">
        <title>Genomic Encyclopedia of Type Strains, Phase IV (KMG-IV): sequencing the most valuable type-strain genomes for metagenomic binning, comparative biology and taxonomic classification.</title>
        <authorList>
            <person name="Goeker M."/>
        </authorList>
    </citation>
    <scope>NUCLEOTIDE SEQUENCE [LARGE SCALE GENOMIC DNA]</scope>
    <source>
        <strain evidence="1 2">DSM 18048</strain>
    </source>
</reference>
<accession>A0A318S1I4</accession>
<sequence length="423" mass="45754">MQDVNTDSTMRLCTMRTSWIRITAAFALLAGSGALAQRSVPNVIASSASSGTYAPAAVSAAGAALYARVNEPQPLYTVRRYDLRLRSTDERGRSITVKAQIFVPDLPKPQSLPVYVLGAGTTGLADNCSPFDENPARQSWGWYQGHLLSYAAQGMIAIMPDYAYFDDPARLQPYFVSNSEARILLDAARAASQFFEGRDDNARPARAVFFSGYSQGGHSSFAAADLWKSYAPDVPVKGLAVFGATTNVATLWREHGAFGPYVVAAYQQYYGRDQVNAQDLLLPNVYAGLSRNALAQCVGNLHQMYSKRASDIFKPDFLQALASGTVGQRWPGVARALRLNNAGMNKAGANVPAFIAQGTTDDIVTAAAQRAFVRTQCGLGRRVSYREYPGINHYQTRQVAFRDALAWIRGVTAGSAAPSSCVN</sequence>
<dbReference type="EMBL" id="QJSX01000029">
    <property type="protein sequence ID" value="PYE48401.1"/>
    <property type="molecule type" value="Genomic_DNA"/>
</dbReference>
<dbReference type="PANTHER" id="PTHR34853:SF1">
    <property type="entry name" value="LIPASE 5"/>
    <property type="match status" value="1"/>
</dbReference>
<comment type="caution">
    <text evidence="1">The sequence shown here is derived from an EMBL/GenBank/DDBJ whole genome shotgun (WGS) entry which is preliminary data.</text>
</comment>
<dbReference type="GO" id="GO:0004806">
    <property type="term" value="F:triacylglycerol lipase activity"/>
    <property type="evidence" value="ECO:0007669"/>
    <property type="project" value="InterPro"/>
</dbReference>
<dbReference type="AlphaFoldDB" id="A0A318S1I4"/>
<evidence type="ECO:0000313" key="1">
    <source>
        <dbReference type="EMBL" id="PYE48401.1"/>
    </source>
</evidence>
<name>A0A318S1I4_9DEIO</name>
<gene>
    <name evidence="1" type="ORF">DES52_12920</name>
</gene>
<dbReference type="Pfam" id="PF03583">
    <property type="entry name" value="LIP"/>
    <property type="match status" value="1"/>
</dbReference>
<dbReference type="PIRSF" id="PIRSF029171">
    <property type="entry name" value="Esterase_LipA"/>
    <property type="match status" value="1"/>
</dbReference>